<protein>
    <recommendedName>
        <fullName evidence="12">Pre-mRNA cleavage complex 2 protein Pcf11</fullName>
    </recommendedName>
    <alternativeName>
        <fullName evidence="13">Pre-mRNA cleavage complex II protein Pcf11</fullName>
    </alternativeName>
</protein>
<organism evidence="18">
    <name type="scientific">Culex tarsalis</name>
    <name type="common">Encephalitis mosquito</name>
    <dbReference type="NCBI Taxonomy" id="7177"/>
    <lineage>
        <taxon>Eukaryota</taxon>
        <taxon>Metazoa</taxon>
        <taxon>Ecdysozoa</taxon>
        <taxon>Arthropoda</taxon>
        <taxon>Hexapoda</taxon>
        <taxon>Insecta</taxon>
        <taxon>Pterygota</taxon>
        <taxon>Neoptera</taxon>
        <taxon>Endopterygota</taxon>
        <taxon>Diptera</taxon>
        <taxon>Nematocera</taxon>
        <taxon>Culicoidea</taxon>
        <taxon>Culicidae</taxon>
        <taxon>Culicinae</taxon>
        <taxon>Culicini</taxon>
        <taxon>Culex</taxon>
        <taxon>Culex</taxon>
    </lineage>
</organism>
<dbReference type="PANTHER" id="PTHR15921">
    <property type="entry name" value="PRE-MRNA CLEAVAGE COMPLEX II"/>
    <property type="match status" value="1"/>
</dbReference>
<evidence type="ECO:0000256" key="15">
    <source>
        <dbReference type="SAM" id="MobiDB-lite"/>
    </source>
</evidence>
<evidence type="ECO:0000256" key="12">
    <source>
        <dbReference type="ARBA" id="ARBA00068814"/>
    </source>
</evidence>
<evidence type="ECO:0000259" key="17">
    <source>
        <dbReference type="PROSITE" id="PS51391"/>
    </source>
</evidence>
<dbReference type="Pfam" id="PF04818">
    <property type="entry name" value="CID"/>
    <property type="match status" value="1"/>
</dbReference>
<evidence type="ECO:0000256" key="4">
    <source>
        <dbReference type="ARBA" id="ARBA00022553"/>
    </source>
</evidence>
<feature type="compositionally biased region" description="Basic and acidic residues" evidence="15">
    <location>
        <begin position="396"/>
        <end position="412"/>
    </location>
</feature>
<dbReference type="GO" id="GO:0043130">
    <property type="term" value="F:ubiquitin binding"/>
    <property type="evidence" value="ECO:0007669"/>
    <property type="project" value="InterPro"/>
</dbReference>
<evidence type="ECO:0000256" key="3">
    <source>
        <dbReference type="ARBA" id="ARBA00022499"/>
    </source>
</evidence>
<evidence type="ECO:0000256" key="2">
    <source>
        <dbReference type="ARBA" id="ARBA00022481"/>
    </source>
</evidence>
<dbReference type="InterPro" id="IPR008942">
    <property type="entry name" value="ENTH_VHS"/>
</dbReference>
<dbReference type="PROSITE" id="PS50179">
    <property type="entry name" value="VHS"/>
    <property type="match status" value="1"/>
</dbReference>
<dbReference type="InterPro" id="IPR047415">
    <property type="entry name" value="Pcf11_CID"/>
</dbReference>
<dbReference type="Pfam" id="PF20845">
    <property type="entry name" value="Pcf11_helical"/>
    <property type="match status" value="1"/>
</dbReference>
<keyword evidence="4" id="KW-0597">Phosphoprotein</keyword>
<keyword evidence="9" id="KW-0539">Nucleus</keyword>
<evidence type="ECO:0000256" key="13">
    <source>
        <dbReference type="ARBA" id="ARBA00083113"/>
    </source>
</evidence>
<evidence type="ECO:0000256" key="9">
    <source>
        <dbReference type="ARBA" id="ARBA00023242"/>
    </source>
</evidence>
<dbReference type="InterPro" id="IPR002014">
    <property type="entry name" value="VHS_dom"/>
</dbReference>
<feature type="region of interest" description="Disordered" evidence="15">
    <location>
        <begin position="300"/>
        <end position="467"/>
    </location>
</feature>
<feature type="domain" description="CID" evidence="17">
    <location>
        <begin position="14"/>
        <end position="142"/>
    </location>
</feature>
<keyword evidence="7" id="KW-0007">Acetylation</keyword>
<feature type="compositionally biased region" description="Low complexity" evidence="15">
    <location>
        <begin position="375"/>
        <end position="385"/>
    </location>
</feature>
<evidence type="ECO:0000256" key="7">
    <source>
        <dbReference type="ARBA" id="ARBA00022990"/>
    </source>
</evidence>
<dbReference type="GO" id="GO:0000993">
    <property type="term" value="F:RNA polymerase II complex binding"/>
    <property type="evidence" value="ECO:0007669"/>
    <property type="project" value="InterPro"/>
</dbReference>
<evidence type="ECO:0000313" key="18">
    <source>
        <dbReference type="EMBL" id="JAV26058.1"/>
    </source>
</evidence>
<comment type="subunit">
    <text evidence="11">Associates with the phosphorylated CTD domain of POLR2A /RNA polymerase II.</text>
</comment>
<dbReference type="InterPro" id="IPR048830">
    <property type="entry name" value="PCF11_helical"/>
</dbReference>
<dbReference type="PROSITE" id="PS51391">
    <property type="entry name" value="CID"/>
    <property type="match status" value="1"/>
</dbReference>
<feature type="region of interest" description="Disordered" evidence="15">
    <location>
        <begin position="225"/>
        <end position="253"/>
    </location>
</feature>
<comment type="subcellular location">
    <subcellularLocation>
        <location evidence="1">Nucleus</location>
    </subcellularLocation>
</comment>
<evidence type="ECO:0000256" key="11">
    <source>
        <dbReference type="ARBA" id="ARBA00063659"/>
    </source>
</evidence>
<evidence type="ECO:0000256" key="14">
    <source>
        <dbReference type="SAM" id="Coils"/>
    </source>
</evidence>
<accession>A0A1Q3FEU2</accession>
<dbReference type="GO" id="GO:0005849">
    <property type="term" value="C:mRNA cleavage factor complex"/>
    <property type="evidence" value="ECO:0007669"/>
    <property type="project" value="TreeGrafter"/>
</dbReference>
<feature type="region of interest" description="Disordered" evidence="15">
    <location>
        <begin position="499"/>
        <end position="546"/>
    </location>
</feature>
<dbReference type="AlphaFoldDB" id="A0A1Q3FEU2"/>
<dbReference type="GO" id="GO:0006369">
    <property type="term" value="P:termination of RNA polymerase II transcription"/>
    <property type="evidence" value="ECO:0007669"/>
    <property type="project" value="InterPro"/>
</dbReference>
<dbReference type="GO" id="GO:0003729">
    <property type="term" value="F:mRNA binding"/>
    <property type="evidence" value="ECO:0007669"/>
    <property type="project" value="InterPro"/>
</dbReference>
<keyword evidence="5" id="KW-0507">mRNA processing</keyword>
<dbReference type="GO" id="GO:0031124">
    <property type="term" value="P:mRNA 3'-end processing"/>
    <property type="evidence" value="ECO:0007669"/>
    <property type="project" value="InterPro"/>
</dbReference>
<dbReference type="GO" id="GO:0005737">
    <property type="term" value="C:cytoplasm"/>
    <property type="evidence" value="ECO:0007669"/>
    <property type="project" value="TreeGrafter"/>
</dbReference>
<sequence>MAAATLDQAAVDKRAREIETEYLSSLADLNVNSKPLINMLTILAEENLDYAPIIVNAVEKHLSQVQPEVKLPILYLIDSIVKNVGKQYQSLFSQVIVSTFCGVFETVNERVREKMFSLRQTWNEVFPQSKLYALDIKINSIDPGWPITAQLKPKSPAIHVNPMFLKNKVPESNLDMQQQLRDKQRELLELQARKLELELIATKKRIEEQEKQLVLQTASVSKEGPELKRPASAVVQPAATHPNPRGRILPPNQGMINLIKSRDPRLARRNAALAAAPSAVTAGVSSTVVAGVQIPAQPDKERLGRIPKRVDPRLKAQQVDADRKKVTSTTTSGVPALKSRAEYDVTKKRERKDDARLAKSSSLKSSSSEKKKPSSESSPSKSSPSSKKKSSSAEKSPSRSEKSSPKSREGKHNKISSSSSSESIKSGATRRPRETSKSPNRTASPAGGPTSSENLVPIVTNNESKDVDLRVLMPEKKLKLDHHQHQQQANLVMKPVVAPDQSKNDHHEATVNTNPKNERAKRRARHQAAQTDPHEAQRCDRRRSRKRFATLGTRERSPVAVVQYQKKCYRLTTADAVATDKKQTTKHKNEKTTSKSKSK</sequence>
<dbReference type="EMBL" id="GFDL01008987">
    <property type="protein sequence ID" value="JAV26058.1"/>
    <property type="molecule type" value="Transcribed_RNA"/>
</dbReference>
<feature type="compositionally biased region" description="Low complexity" evidence="15">
    <location>
        <begin position="415"/>
        <end position="426"/>
    </location>
</feature>
<feature type="domain" description="VHS" evidence="16">
    <location>
        <begin position="55"/>
        <end position="126"/>
    </location>
</feature>
<keyword evidence="2" id="KW-0488">Methylation</keyword>
<dbReference type="SUPFAM" id="SSF48464">
    <property type="entry name" value="ENTH/VHS domain"/>
    <property type="match status" value="1"/>
</dbReference>
<reference evidence="18" key="1">
    <citation type="submission" date="2017-01" db="EMBL/GenBank/DDBJ databases">
        <title>A deep insight into the sialotranscriptome of adult male and female Cluex tarsalis mosquitoes.</title>
        <authorList>
            <person name="Ribeiro J.M."/>
            <person name="Moreira F."/>
            <person name="Bernard K.A."/>
            <person name="Calvo E."/>
        </authorList>
    </citation>
    <scope>NUCLEOTIDE SEQUENCE</scope>
    <source>
        <strain evidence="18">Kern County</strain>
        <tissue evidence="18">Salivary glands</tissue>
    </source>
</reference>
<name>A0A1Q3FEU2_CULTA</name>
<evidence type="ECO:0000256" key="5">
    <source>
        <dbReference type="ARBA" id="ARBA00022664"/>
    </source>
</evidence>
<feature type="compositionally biased region" description="Basic residues" evidence="15">
    <location>
        <begin position="584"/>
        <end position="599"/>
    </location>
</feature>
<feature type="region of interest" description="Disordered" evidence="15">
    <location>
        <begin position="573"/>
        <end position="599"/>
    </location>
</feature>
<evidence type="ECO:0000256" key="8">
    <source>
        <dbReference type="ARBA" id="ARBA00023054"/>
    </source>
</evidence>
<dbReference type="FunFam" id="1.25.40.90:FF:000015">
    <property type="entry name" value="Pre-mRNA cleavage complex 2 protein Pcf11"/>
    <property type="match status" value="1"/>
</dbReference>
<keyword evidence="3" id="KW-1017">Isopeptide bond</keyword>
<dbReference type="PANTHER" id="PTHR15921:SF3">
    <property type="entry name" value="PRE-MRNA CLEAVAGE COMPLEX 2 PROTEIN PCF11"/>
    <property type="match status" value="1"/>
</dbReference>
<evidence type="ECO:0000256" key="10">
    <source>
        <dbReference type="ARBA" id="ARBA00057101"/>
    </source>
</evidence>
<proteinExistence type="predicted"/>
<feature type="coiled-coil region" evidence="14">
    <location>
        <begin position="173"/>
        <end position="212"/>
    </location>
</feature>
<comment type="function">
    <text evidence="10">Component of pre-mRNA cleavage complex II, which promotes transcription termination by RNA polymerase II.</text>
</comment>
<evidence type="ECO:0000259" key="16">
    <source>
        <dbReference type="PROSITE" id="PS50179"/>
    </source>
</evidence>
<dbReference type="Gene3D" id="1.25.40.90">
    <property type="match status" value="1"/>
</dbReference>
<keyword evidence="6" id="KW-0832">Ubl conjugation</keyword>
<dbReference type="SMART" id="SM00582">
    <property type="entry name" value="RPR"/>
    <property type="match status" value="1"/>
</dbReference>
<feature type="compositionally biased region" description="Basic and acidic residues" evidence="15">
    <location>
        <begin position="339"/>
        <end position="357"/>
    </location>
</feature>
<evidence type="ECO:0000256" key="6">
    <source>
        <dbReference type="ARBA" id="ARBA00022843"/>
    </source>
</evidence>
<feature type="compositionally biased region" description="Polar residues" evidence="15">
    <location>
        <begin position="437"/>
        <end position="462"/>
    </location>
</feature>
<dbReference type="CDD" id="cd16982">
    <property type="entry name" value="CID_Pcf11"/>
    <property type="match status" value="1"/>
</dbReference>
<keyword evidence="8 14" id="KW-0175">Coiled coil</keyword>
<evidence type="ECO:0000256" key="1">
    <source>
        <dbReference type="ARBA" id="ARBA00004123"/>
    </source>
</evidence>
<dbReference type="GO" id="GO:0035091">
    <property type="term" value="F:phosphatidylinositol binding"/>
    <property type="evidence" value="ECO:0007669"/>
    <property type="project" value="InterPro"/>
</dbReference>
<dbReference type="InterPro" id="IPR006569">
    <property type="entry name" value="CID_dom"/>
</dbReference>
<dbReference type="InterPro" id="IPR045154">
    <property type="entry name" value="PCF11-like"/>
</dbReference>
<feature type="compositionally biased region" description="Basic and acidic residues" evidence="15">
    <location>
        <begin position="300"/>
        <end position="325"/>
    </location>
</feature>